<dbReference type="SUPFAM" id="SSF54427">
    <property type="entry name" value="NTF2-like"/>
    <property type="match status" value="1"/>
</dbReference>
<dbReference type="InterPro" id="IPR032710">
    <property type="entry name" value="NTF2-like_dom_sf"/>
</dbReference>
<evidence type="ECO:0000259" key="1">
    <source>
        <dbReference type="Pfam" id="PF12680"/>
    </source>
</evidence>
<dbReference type="InterPro" id="IPR037401">
    <property type="entry name" value="SnoaL-like"/>
</dbReference>
<proteinExistence type="predicted"/>
<dbReference type="AlphaFoldDB" id="A0ABD6FJT7"/>
<dbReference type="EMBL" id="QGUI02000241">
    <property type="protein sequence ID" value="MFO7193605.1"/>
    <property type="molecule type" value="Genomic_DNA"/>
</dbReference>
<sequence>MDAVQRFRQAVESGDFAAAVREFAPDITFHSPVKFTPFRGIGQVSALFRVLGRTFENFRYVGEYSGTDVLGHDGPRAESHILHFRTTVDGKQVDGIDLIQLDEAGRIGTFTVMIRPLSAVQAVGEAVMRGLVADGVVPAPGSGAG</sequence>
<protein>
    <submittedName>
        <fullName evidence="2">Nuclear transport factor 2 family protein</fullName>
    </submittedName>
</protein>
<dbReference type="Gene3D" id="3.10.450.50">
    <property type="match status" value="1"/>
</dbReference>
<gene>
    <name evidence="2" type="ORF">DIU77_015290</name>
</gene>
<evidence type="ECO:0000313" key="3">
    <source>
        <dbReference type="Proteomes" id="UP000249324"/>
    </source>
</evidence>
<reference evidence="2 3" key="1">
    <citation type="journal article" date="2021" name="BMC Genomics">
        <title>Genome-resolved metagenome and metatranscriptome analyses of thermophilic composting reveal key bacterial players and their metabolic interactions.</title>
        <authorList>
            <person name="Braga L.P.P."/>
            <person name="Pereira R.V."/>
            <person name="Martins L.F."/>
            <person name="Moura L.M.S."/>
            <person name="Sanchez F.B."/>
            <person name="Patane J.S.L."/>
            <person name="da Silva A.M."/>
            <person name="Setubal J.C."/>
        </authorList>
    </citation>
    <scope>NUCLEOTIDE SEQUENCE [LARGE SCALE GENOMIC DNA]</scope>
    <source>
        <strain evidence="2">ZC4RG45</strain>
    </source>
</reference>
<comment type="caution">
    <text evidence="2">The sequence shown here is derived from an EMBL/GenBank/DDBJ whole genome shotgun (WGS) entry which is preliminary data.</text>
</comment>
<evidence type="ECO:0000313" key="2">
    <source>
        <dbReference type="EMBL" id="MFO7193605.1"/>
    </source>
</evidence>
<feature type="domain" description="SnoaL-like" evidence="1">
    <location>
        <begin position="4"/>
        <end position="107"/>
    </location>
</feature>
<accession>A0ABD6FJT7</accession>
<dbReference type="Proteomes" id="UP000249324">
    <property type="component" value="Unassembled WGS sequence"/>
</dbReference>
<name>A0ABD6FJT7_9PSEU</name>
<dbReference type="Pfam" id="PF12680">
    <property type="entry name" value="SnoaL_2"/>
    <property type="match status" value="1"/>
</dbReference>
<organism evidence="2 3">
    <name type="scientific">Thermocrispum agreste</name>
    <dbReference type="NCBI Taxonomy" id="37925"/>
    <lineage>
        <taxon>Bacteria</taxon>
        <taxon>Bacillati</taxon>
        <taxon>Actinomycetota</taxon>
        <taxon>Actinomycetes</taxon>
        <taxon>Pseudonocardiales</taxon>
        <taxon>Pseudonocardiaceae</taxon>
        <taxon>Thermocrispum</taxon>
    </lineage>
</organism>